<dbReference type="EMBL" id="CALOZG010000003">
    <property type="protein sequence ID" value="CAH4008387.1"/>
    <property type="molecule type" value="Genomic_DNA"/>
</dbReference>
<comment type="caution">
    <text evidence="2">The sequence shown here is derived from an EMBL/GenBank/DDBJ whole genome shotgun (WGS) entry which is preliminary data.</text>
</comment>
<feature type="compositionally biased region" description="Basic and acidic residues" evidence="1">
    <location>
        <begin position="1"/>
        <end position="13"/>
    </location>
</feature>
<reference evidence="2" key="1">
    <citation type="submission" date="2022-05" db="EMBL/GenBank/DDBJ databases">
        <authorList>
            <person name="Okamura Y."/>
        </authorList>
    </citation>
    <scope>NUCLEOTIDE SEQUENCE</scope>
</reference>
<evidence type="ECO:0000256" key="1">
    <source>
        <dbReference type="SAM" id="MobiDB-lite"/>
    </source>
</evidence>
<evidence type="ECO:0000313" key="2">
    <source>
        <dbReference type="EMBL" id="CAH4008387.1"/>
    </source>
</evidence>
<protein>
    <submittedName>
        <fullName evidence="2">Uncharacterized protein</fullName>
    </submittedName>
</protein>
<dbReference type="Proteomes" id="UP001152562">
    <property type="component" value="Unassembled WGS sequence"/>
</dbReference>
<accession>A0A9P0T894</accession>
<dbReference type="AlphaFoldDB" id="A0A9P0T894"/>
<evidence type="ECO:0000313" key="3">
    <source>
        <dbReference type="Proteomes" id="UP001152562"/>
    </source>
</evidence>
<gene>
    <name evidence="2" type="ORF">PIBRA_LOCUS3081</name>
</gene>
<proteinExistence type="predicted"/>
<feature type="region of interest" description="Disordered" evidence="1">
    <location>
        <begin position="1"/>
        <end position="124"/>
    </location>
</feature>
<feature type="compositionally biased region" description="Low complexity" evidence="1">
    <location>
        <begin position="37"/>
        <end position="52"/>
    </location>
</feature>
<sequence>MDSQQLHDIKKGDPTPQTETAQTDSKKKRRKKRAQPATDKSTTSTSSDASESGPKIDQGKEEFYDAKGSVHALPESQAKPAATIVLAQAHSEHGQDPKAPGAERTSATQRQPSTITKPVAPPDS</sequence>
<organism evidence="2 3">
    <name type="scientific">Pieris brassicae</name>
    <name type="common">White butterfly</name>
    <name type="synonym">Large white butterfly</name>
    <dbReference type="NCBI Taxonomy" id="7116"/>
    <lineage>
        <taxon>Eukaryota</taxon>
        <taxon>Metazoa</taxon>
        <taxon>Ecdysozoa</taxon>
        <taxon>Arthropoda</taxon>
        <taxon>Hexapoda</taxon>
        <taxon>Insecta</taxon>
        <taxon>Pterygota</taxon>
        <taxon>Neoptera</taxon>
        <taxon>Endopterygota</taxon>
        <taxon>Lepidoptera</taxon>
        <taxon>Glossata</taxon>
        <taxon>Ditrysia</taxon>
        <taxon>Papilionoidea</taxon>
        <taxon>Pieridae</taxon>
        <taxon>Pierinae</taxon>
        <taxon>Pieris</taxon>
    </lineage>
</organism>
<name>A0A9P0T894_PIEBR</name>
<keyword evidence="3" id="KW-1185">Reference proteome</keyword>
<feature type="compositionally biased region" description="Polar residues" evidence="1">
    <location>
        <begin position="105"/>
        <end position="116"/>
    </location>
</feature>